<keyword evidence="2" id="KW-0560">Oxidoreductase</keyword>
<dbReference type="InterPro" id="IPR002347">
    <property type="entry name" value="SDR_fam"/>
</dbReference>
<dbReference type="Pfam" id="PF00106">
    <property type="entry name" value="adh_short"/>
    <property type="match status" value="1"/>
</dbReference>
<name>A0A840NCU0_9PSEU</name>
<reference evidence="5 6" key="1">
    <citation type="submission" date="2020-08" db="EMBL/GenBank/DDBJ databases">
        <title>Sequencing the genomes of 1000 actinobacteria strains.</title>
        <authorList>
            <person name="Klenk H.-P."/>
        </authorList>
    </citation>
    <scope>NUCLEOTIDE SEQUENCE [LARGE SCALE GENOMIC DNA]</scope>
    <source>
        <strain evidence="5 6">DSM 45582</strain>
    </source>
</reference>
<proteinExistence type="inferred from homology"/>
<accession>A0A840NCU0</accession>
<dbReference type="EMBL" id="JACHIV010000001">
    <property type="protein sequence ID" value="MBB5067159.1"/>
    <property type="molecule type" value="Genomic_DNA"/>
</dbReference>
<evidence type="ECO:0000256" key="2">
    <source>
        <dbReference type="ARBA" id="ARBA00023002"/>
    </source>
</evidence>
<dbReference type="InterPro" id="IPR051911">
    <property type="entry name" value="SDR_oxidoreductase"/>
</dbReference>
<evidence type="ECO:0000256" key="3">
    <source>
        <dbReference type="RuleBase" id="RU000363"/>
    </source>
</evidence>
<evidence type="ECO:0000313" key="5">
    <source>
        <dbReference type="EMBL" id="MBB5067159.1"/>
    </source>
</evidence>
<dbReference type="NCBIfam" id="NF004824">
    <property type="entry name" value="PRK06180.1"/>
    <property type="match status" value="1"/>
</dbReference>
<dbReference type="InterPro" id="IPR036291">
    <property type="entry name" value="NAD(P)-bd_dom_sf"/>
</dbReference>
<evidence type="ECO:0000256" key="1">
    <source>
        <dbReference type="ARBA" id="ARBA00006484"/>
    </source>
</evidence>
<keyword evidence="6" id="KW-1185">Reference proteome</keyword>
<comment type="similarity">
    <text evidence="1 3">Belongs to the short-chain dehydrogenases/reductases (SDR) family.</text>
</comment>
<dbReference type="PRINTS" id="PR00081">
    <property type="entry name" value="GDHRDH"/>
</dbReference>
<dbReference type="AlphaFoldDB" id="A0A840NCU0"/>
<feature type="domain" description="Ketoreductase" evidence="4">
    <location>
        <begin position="2"/>
        <end position="175"/>
    </location>
</feature>
<gene>
    <name evidence="5" type="ORF">BJ969_000247</name>
</gene>
<comment type="caution">
    <text evidence="5">The sequence shown here is derived from an EMBL/GenBank/DDBJ whole genome shotgun (WGS) entry which is preliminary data.</text>
</comment>
<dbReference type="Gene3D" id="3.40.50.720">
    <property type="entry name" value="NAD(P)-binding Rossmann-like Domain"/>
    <property type="match status" value="1"/>
</dbReference>
<dbReference type="GO" id="GO:0016491">
    <property type="term" value="F:oxidoreductase activity"/>
    <property type="evidence" value="ECO:0007669"/>
    <property type="project" value="UniProtKB-KW"/>
</dbReference>
<protein>
    <submittedName>
        <fullName evidence="5">NAD(P)-dependent dehydrogenase (Short-subunit alcohol dehydrogenase family)</fullName>
    </submittedName>
</protein>
<evidence type="ECO:0000313" key="6">
    <source>
        <dbReference type="Proteomes" id="UP000580474"/>
    </source>
</evidence>
<sequence>MSVWFITGISRGLGRALAEAALRRGHIVVGTTRSGESDLAAADGALRTVALDVGVPEHAAAAVAAAHEFAGRIDVVVNNAGYGLLGAIEETSPAEAEHVFDVNFFGALGVVRAALPVLRAQRSGHIVNISSIAALAPGAGSGLYAAAKAALGGMSEALEQEVAPLGIKVTAVEPGQFRTDFLSGHSRRNTATAIDDYAATSGSVTALEGKDGKQFGDPARAAEVILDAVADPEPPMHLVLGADALDRTRANADRLLGDLRRWEAASAATAFPA</sequence>
<evidence type="ECO:0000259" key="4">
    <source>
        <dbReference type="SMART" id="SM00822"/>
    </source>
</evidence>
<dbReference type="SUPFAM" id="SSF51735">
    <property type="entry name" value="NAD(P)-binding Rossmann-fold domains"/>
    <property type="match status" value="1"/>
</dbReference>
<dbReference type="SMART" id="SM00822">
    <property type="entry name" value="PKS_KR"/>
    <property type="match status" value="1"/>
</dbReference>
<dbReference type="PANTHER" id="PTHR43976">
    <property type="entry name" value="SHORT CHAIN DEHYDROGENASE"/>
    <property type="match status" value="1"/>
</dbReference>
<dbReference type="CDD" id="cd05374">
    <property type="entry name" value="17beta-HSD-like_SDR_c"/>
    <property type="match status" value="1"/>
</dbReference>
<organism evidence="5 6">
    <name type="scientific">Saccharopolyspora gloriosae</name>
    <dbReference type="NCBI Taxonomy" id="455344"/>
    <lineage>
        <taxon>Bacteria</taxon>
        <taxon>Bacillati</taxon>
        <taxon>Actinomycetota</taxon>
        <taxon>Actinomycetes</taxon>
        <taxon>Pseudonocardiales</taxon>
        <taxon>Pseudonocardiaceae</taxon>
        <taxon>Saccharopolyspora</taxon>
    </lineage>
</organism>
<dbReference type="PRINTS" id="PR00080">
    <property type="entry name" value="SDRFAMILY"/>
</dbReference>
<dbReference type="InterPro" id="IPR057326">
    <property type="entry name" value="KR_dom"/>
</dbReference>
<dbReference type="RefSeq" id="WP_184476495.1">
    <property type="nucleotide sequence ID" value="NZ_JACHIV010000001.1"/>
</dbReference>
<dbReference type="Proteomes" id="UP000580474">
    <property type="component" value="Unassembled WGS sequence"/>
</dbReference>
<dbReference type="PANTHER" id="PTHR43976:SF16">
    <property type="entry name" value="SHORT-CHAIN DEHYDROGENASE_REDUCTASE FAMILY PROTEIN"/>
    <property type="match status" value="1"/>
</dbReference>